<proteinExistence type="inferred from homology"/>
<dbReference type="PROSITE" id="PS51190">
    <property type="entry name" value="FATC"/>
    <property type="match status" value="1"/>
</dbReference>
<dbReference type="AlphaFoldDB" id="A0A914MEN5"/>
<dbReference type="PANTHER" id="PTHR45916:SF1">
    <property type="entry name" value="STRUCTURAL MAINTENANCE OF CHROMOSOMES PROTEIN 5"/>
    <property type="match status" value="1"/>
</dbReference>
<evidence type="ECO:0000256" key="4">
    <source>
        <dbReference type="SAM" id="Coils"/>
    </source>
</evidence>
<dbReference type="Gene3D" id="3.40.50.300">
    <property type="entry name" value="P-loop containing nucleotide triphosphate hydrolases"/>
    <property type="match status" value="2"/>
</dbReference>
<accession>A0A914MEN5</accession>
<organism evidence="7 8">
    <name type="scientific">Meloidogyne incognita</name>
    <name type="common">Southern root-knot nematode worm</name>
    <name type="synonym">Oxyuris incognita</name>
    <dbReference type="NCBI Taxonomy" id="6306"/>
    <lineage>
        <taxon>Eukaryota</taxon>
        <taxon>Metazoa</taxon>
        <taxon>Ecdysozoa</taxon>
        <taxon>Nematoda</taxon>
        <taxon>Chromadorea</taxon>
        <taxon>Rhabditida</taxon>
        <taxon>Tylenchina</taxon>
        <taxon>Tylenchomorpha</taxon>
        <taxon>Tylenchoidea</taxon>
        <taxon>Meloidogynidae</taxon>
        <taxon>Meloidogyninae</taxon>
        <taxon>Meloidogyne</taxon>
        <taxon>Meloidogyne incognita group</taxon>
    </lineage>
</organism>
<protein>
    <recommendedName>
        <fullName evidence="2">Structural maintenance of chromosomes protein 5</fullName>
    </recommendedName>
</protein>
<dbReference type="GO" id="GO:0000724">
    <property type="term" value="P:double-strand break repair via homologous recombination"/>
    <property type="evidence" value="ECO:0007669"/>
    <property type="project" value="TreeGrafter"/>
</dbReference>
<evidence type="ECO:0000313" key="7">
    <source>
        <dbReference type="Proteomes" id="UP000887563"/>
    </source>
</evidence>
<feature type="domain" description="FATC" evidence="6">
    <location>
        <begin position="130"/>
        <end position="159"/>
    </location>
</feature>
<evidence type="ECO:0000256" key="5">
    <source>
        <dbReference type="SAM" id="MobiDB-lite"/>
    </source>
</evidence>
<dbReference type="Gene3D" id="1.10.287.1490">
    <property type="match status" value="1"/>
</dbReference>
<feature type="coiled-coil region" evidence="4">
    <location>
        <begin position="362"/>
        <end position="518"/>
    </location>
</feature>
<name>A0A914MEN5_MELIC</name>
<dbReference type="GO" id="GO:0005634">
    <property type="term" value="C:nucleus"/>
    <property type="evidence" value="ECO:0007669"/>
    <property type="project" value="TreeGrafter"/>
</dbReference>
<dbReference type="GO" id="GO:0016887">
    <property type="term" value="F:ATP hydrolysis activity"/>
    <property type="evidence" value="ECO:0007669"/>
    <property type="project" value="InterPro"/>
</dbReference>
<dbReference type="InterPro" id="IPR003152">
    <property type="entry name" value="FATC_dom"/>
</dbReference>
<sequence length="1237" mass="142867">MSLESLNLSGGSSGNSTYNYVECRPGPYLNVIIGPNGTVELDANRPVPFRLTCNISHFLDASIEGHLAGALIAIARSFNTKTLEIWLRPILWDVFSKAAEEDPKMNIVNPVKRAVDTVLTRIKAISHIENGSSATSQLLMQAQLSDNLCRMDPSWHPWTYNYVECRPGPYLNVIIGPNGTGKSSIICGICLALGGSPKILGRSDNISDFVMHGKDEGSVEVFIWDTNRGRAVAFCINIVSHKNSATYTIDGRHKKQSELKDESGKYNIQVDNPCTFLAQDKVKSFAEQGPQKLLYNTQKAGPKNLLEKHQKLEKQSVEGSEFQNELDQLIKRGEQVDLELKTKKQRADAYKEWAARNRILNLLEIKKALIEYQNKLDTLKEASERVDTADRQVSESKAQLEPVNKSIKNVEATIESLEKEIRDLKNTNKTATKKIEDALSHNSLDEQLQKAADTLKKVQNTYAQWDKEKESITKEYDKYKNFYETLSQKFLQKAADTLKKVQNTYAQWDKEKESITKEYDKYKNFYETLSQKFSPDENLPKLKDELYAESTKIREEEIEIKEKQTIYFRLDNQLHSNQNSQRNSMETKLRNLVKFRNNPAIPDAWEFYTKNREKFRGQVYVPYLDVHIPNANNLVLFNNVVASRDLGIFIFSCSQDEELLINKFKIDSSIVSQEMIQNFEETKVELSSQLGELGFVDFLLNLFKSSSPVGAYLNGLYSMDKLLIGGQKVEENYERICQAAREINPEFQLFLTRQLRIEVFSSRHNPKKIYVERKPIIYNNPRFDMEHTKSLIDVDNELKTLQRDKETLKERQENVAKAKEDFKRRGEEYREKMRKEKEKSDEIKRYRDHATKCKEKLSQYSKEKPNLEAAQAAYNEASNKILETAISDFEKIVDSMENQRDPINTIAINCDEHVRLKSRLKQLKAEKDFFDQVHQANKEDFQQKLKSRVEAKEEVEYRKSVFKQVAECSPPGSGGEVTNDDKRKFEKILKEFEEKQIPDDLESIELKNAEERKKSSKDRQDGTEKDADEYEKFLKEREILVKNIRLATEKNDRWKNKMDTELASWLEQLRPMIDSINEKFSQFFATLGCVGEVRFDEPENKYSLSEYGIKIMVKFRNGTCLRELNPQTQSGGERSVSTMLYIMALQNLCFVPFRCVDEINQGMDPNNERAVFNMMVKLLDNNEGEGGGNNNKTQYFLLTPKLLNGLQFNERVTVHVVHNGPAIENPLDWDPQRLLRR</sequence>
<dbReference type="WBParaSite" id="Minc3s01366g23190">
    <property type="protein sequence ID" value="Minc3s01366g23190"/>
    <property type="gene ID" value="Minc3s01366g23190"/>
</dbReference>
<evidence type="ECO:0000313" key="8">
    <source>
        <dbReference type="WBParaSite" id="Minc3s01366g23190"/>
    </source>
</evidence>
<evidence type="ECO:0000256" key="3">
    <source>
        <dbReference type="ARBA" id="ARBA00023054"/>
    </source>
</evidence>
<dbReference type="InterPro" id="IPR027417">
    <property type="entry name" value="P-loop_NTPase"/>
</dbReference>
<dbReference type="GO" id="GO:0003697">
    <property type="term" value="F:single-stranded DNA binding"/>
    <property type="evidence" value="ECO:0007669"/>
    <property type="project" value="TreeGrafter"/>
</dbReference>
<evidence type="ECO:0000256" key="1">
    <source>
        <dbReference type="ARBA" id="ARBA00010171"/>
    </source>
</evidence>
<keyword evidence="7" id="KW-1185">Reference proteome</keyword>
<dbReference type="SUPFAM" id="SSF52540">
    <property type="entry name" value="P-loop containing nucleoside triphosphate hydrolases"/>
    <property type="match status" value="2"/>
</dbReference>
<keyword evidence="3 4" id="KW-0175">Coiled coil</keyword>
<dbReference type="Proteomes" id="UP000887563">
    <property type="component" value="Unplaced"/>
</dbReference>
<comment type="similarity">
    <text evidence="1">Belongs to the SMC family. SMC5 subfamily.</text>
</comment>
<reference evidence="8" key="1">
    <citation type="submission" date="2022-11" db="UniProtKB">
        <authorList>
            <consortium name="WormBaseParasite"/>
        </authorList>
    </citation>
    <scope>IDENTIFICATION</scope>
</reference>
<evidence type="ECO:0000256" key="2">
    <source>
        <dbReference type="ARBA" id="ARBA00018687"/>
    </source>
</evidence>
<feature type="region of interest" description="Disordered" evidence="5">
    <location>
        <begin position="1000"/>
        <end position="1028"/>
    </location>
</feature>
<dbReference type="Pfam" id="PF13476">
    <property type="entry name" value="AAA_23"/>
    <property type="match status" value="1"/>
</dbReference>
<dbReference type="GO" id="GO:0030915">
    <property type="term" value="C:Smc5-Smc6 complex"/>
    <property type="evidence" value="ECO:0007669"/>
    <property type="project" value="TreeGrafter"/>
</dbReference>
<evidence type="ECO:0000259" key="6">
    <source>
        <dbReference type="PROSITE" id="PS51190"/>
    </source>
</evidence>
<dbReference type="PANTHER" id="PTHR45916">
    <property type="entry name" value="STRUCTURAL MAINTENANCE OF CHROMOSOMES PROTEIN 5"/>
    <property type="match status" value="1"/>
</dbReference>
<dbReference type="InterPro" id="IPR038729">
    <property type="entry name" value="Rad50/SbcC_AAA"/>
</dbReference>
<feature type="coiled-coil region" evidence="4">
    <location>
        <begin position="791"/>
        <end position="899"/>
    </location>
</feature>